<evidence type="ECO:0000313" key="4">
    <source>
        <dbReference type="EMBL" id="OHA73691.1"/>
    </source>
</evidence>
<dbReference type="InterPro" id="IPR012263">
    <property type="entry name" value="M_m6A_EcoRV"/>
</dbReference>
<dbReference type="GO" id="GO:0009007">
    <property type="term" value="F:site-specific DNA-methyltransferase (adenine-specific) activity"/>
    <property type="evidence" value="ECO:0007669"/>
    <property type="project" value="UniProtKB-EC"/>
</dbReference>
<dbReference type="Pfam" id="PF02086">
    <property type="entry name" value="MethyltransfD12"/>
    <property type="match status" value="1"/>
</dbReference>
<dbReference type="Gene3D" id="3.40.50.150">
    <property type="entry name" value="Vaccinia Virus protein VP39"/>
    <property type="match status" value="2"/>
</dbReference>
<comment type="caution">
    <text evidence="4">The sequence shown here is derived from an EMBL/GenBank/DDBJ whole genome shotgun (WGS) entry which is preliminary data.</text>
</comment>
<protein>
    <submittedName>
        <fullName evidence="4">Uncharacterized protein</fullName>
    </submittedName>
</protein>
<dbReference type="SUPFAM" id="SSF53335">
    <property type="entry name" value="S-adenosyl-L-methionine-dependent methyltransferases"/>
    <property type="match status" value="1"/>
</dbReference>
<organism evidence="4 5">
    <name type="scientific">Candidatus Wildermuthbacteria bacterium RIFCSPLOWO2_01_FULL_48_35</name>
    <dbReference type="NCBI Taxonomy" id="1802463"/>
    <lineage>
        <taxon>Bacteria</taxon>
        <taxon>Candidatus Wildermuthiibacteriota</taxon>
    </lineage>
</organism>
<dbReference type="GO" id="GO:0043565">
    <property type="term" value="F:sequence-specific DNA binding"/>
    <property type="evidence" value="ECO:0007669"/>
    <property type="project" value="TreeGrafter"/>
</dbReference>
<gene>
    <name evidence="4" type="ORF">A3A32_00955</name>
</gene>
<proteinExistence type="predicted"/>
<keyword evidence="3" id="KW-0949">S-adenosyl-L-methionine</keyword>
<dbReference type="EMBL" id="MHUI01000042">
    <property type="protein sequence ID" value="OHA73691.1"/>
    <property type="molecule type" value="Genomic_DNA"/>
</dbReference>
<dbReference type="InterPro" id="IPR029063">
    <property type="entry name" value="SAM-dependent_MTases_sf"/>
</dbReference>
<evidence type="ECO:0000313" key="5">
    <source>
        <dbReference type="Proteomes" id="UP000177081"/>
    </source>
</evidence>
<dbReference type="PIRSF" id="PIRSF000398">
    <property type="entry name" value="M_m6A_EcoRV"/>
    <property type="match status" value="1"/>
</dbReference>
<accession>A0A1G2RNT8</accession>
<dbReference type="GO" id="GO:0009307">
    <property type="term" value="P:DNA restriction-modification system"/>
    <property type="evidence" value="ECO:0007669"/>
    <property type="project" value="InterPro"/>
</dbReference>
<dbReference type="PANTHER" id="PTHR30481">
    <property type="entry name" value="DNA ADENINE METHYLASE"/>
    <property type="match status" value="1"/>
</dbReference>
<name>A0A1G2RNT8_9BACT</name>
<keyword evidence="2" id="KW-0808">Transferase</keyword>
<evidence type="ECO:0000256" key="1">
    <source>
        <dbReference type="ARBA" id="ARBA00022603"/>
    </source>
</evidence>
<evidence type="ECO:0000256" key="3">
    <source>
        <dbReference type="ARBA" id="ARBA00022691"/>
    </source>
</evidence>
<reference evidence="4 5" key="1">
    <citation type="journal article" date="2016" name="Nat. Commun.">
        <title>Thousands of microbial genomes shed light on interconnected biogeochemical processes in an aquifer system.</title>
        <authorList>
            <person name="Anantharaman K."/>
            <person name="Brown C.T."/>
            <person name="Hug L.A."/>
            <person name="Sharon I."/>
            <person name="Castelle C.J."/>
            <person name="Probst A.J."/>
            <person name="Thomas B.C."/>
            <person name="Singh A."/>
            <person name="Wilkins M.J."/>
            <person name="Karaoz U."/>
            <person name="Brodie E.L."/>
            <person name="Williams K.H."/>
            <person name="Hubbard S.S."/>
            <person name="Banfield J.F."/>
        </authorList>
    </citation>
    <scope>NUCLEOTIDE SEQUENCE [LARGE SCALE GENOMIC DNA]</scope>
</reference>
<evidence type="ECO:0000256" key="2">
    <source>
        <dbReference type="ARBA" id="ARBA00022679"/>
    </source>
</evidence>
<sequence length="272" mass="31742">MAFSKGPFRYPGGKFYALKYLEPFWLTVLHDEYREPFVGGGSVFFAKPKAKFNWINDIDSDLITTYRAIQDPVLSGKLINFLGKETATKKRHAEMKQMPVRDKLSTALRYYYLNRTSYSGITNKPAWGYREDKSSPPANWGKRILEARGGLQETKITCLDFERVISAESTNTSVLIYLDPPYYQADQKRAYTHSFLGGDHIRLAKVLKKTKFKFFLSYDDNQFIRQLYNGFNFYRLKWFYNTANLKNKKRNQGHELVITNYRIGSGNLFETL</sequence>
<keyword evidence="1" id="KW-0489">Methyltransferase</keyword>
<dbReference type="Proteomes" id="UP000177081">
    <property type="component" value="Unassembled WGS sequence"/>
</dbReference>
<dbReference type="GO" id="GO:0032259">
    <property type="term" value="P:methylation"/>
    <property type="evidence" value="ECO:0007669"/>
    <property type="project" value="UniProtKB-KW"/>
</dbReference>
<dbReference type="GO" id="GO:0006298">
    <property type="term" value="P:mismatch repair"/>
    <property type="evidence" value="ECO:0007669"/>
    <property type="project" value="TreeGrafter"/>
</dbReference>
<dbReference type="AlphaFoldDB" id="A0A1G2RNT8"/>
<dbReference type="PRINTS" id="PR00505">
    <property type="entry name" value="D12N6MTFRASE"/>
</dbReference>
<dbReference type="InterPro" id="IPR012327">
    <property type="entry name" value="MeTrfase_D12"/>
</dbReference>
<dbReference type="GO" id="GO:1904047">
    <property type="term" value="F:S-adenosyl-L-methionine binding"/>
    <property type="evidence" value="ECO:0007669"/>
    <property type="project" value="TreeGrafter"/>
</dbReference>